<evidence type="ECO:0000256" key="1">
    <source>
        <dbReference type="SAM" id="MobiDB-lite"/>
    </source>
</evidence>
<name>A0AAV4GQ68_9GAST</name>
<comment type="caution">
    <text evidence="2">The sequence shown here is derived from an EMBL/GenBank/DDBJ whole genome shotgun (WGS) entry which is preliminary data.</text>
</comment>
<feature type="region of interest" description="Disordered" evidence="1">
    <location>
        <begin position="42"/>
        <end position="94"/>
    </location>
</feature>
<feature type="compositionally biased region" description="Polar residues" evidence="1">
    <location>
        <begin position="58"/>
        <end position="70"/>
    </location>
</feature>
<proteinExistence type="predicted"/>
<evidence type="ECO:0000313" key="2">
    <source>
        <dbReference type="EMBL" id="GFR86510.1"/>
    </source>
</evidence>
<dbReference type="EMBL" id="BMAT01008499">
    <property type="protein sequence ID" value="GFR86510.1"/>
    <property type="molecule type" value="Genomic_DNA"/>
</dbReference>
<accession>A0AAV4GQ68</accession>
<protein>
    <submittedName>
        <fullName evidence="2">Uncharacterized protein</fullName>
    </submittedName>
</protein>
<evidence type="ECO:0000313" key="3">
    <source>
        <dbReference type="Proteomes" id="UP000762676"/>
    </source>
</evidence>
<gene>
    <name evidence="2" type="ORF">ElyMa_004200600</name>
</gene>
<organism evidence="2 3">
    <name type="scientific">Elysia marginata</name>
    <dbReference type="NCBI Taxonomy" id="1093978"/>
    <lineage>
        <taxon>Eukaryota</taxon>
        <taxon>Metazoa</taxon>
        <taxon>Spiralia</taxon>
        <taxon>Lophotrochozoa</taxon>
        <taxon>Mollusca</taxon>
        <taxon>Gastropoda</taxon>
        <taxon>Heterobranchia</taxon>
        <taxon>Euthyneura</taxon>
        <taxon>Panpulmonata</taxon>
        <taxon>Sacoglossa</taxon>
        <taxon>Placobranchoidea</taxon>
        <taxon>Plakobranchidae</taxon>
        <taxon>Elysia</taxon>
    </lineage>
</organism>
<dbReference type="Proteomes" id="UP000762676">
    <property type="component" value="Unassembled WGS sequence"/>
</dbReference>
<sequence length="103" mass="11528">MALMRSDAETCSKDFRDVTVPSAWIRRAILYVNEEKPSRIKKKQAAKTCGTKTETRDNGSLMTLVSQQPSRRAEGSDINLPKPSARTHIPGTSYNFLFESPNP</sequence>
<dbReference type="AlphaFoldDB" id="A0AAV4GQ68"/>
<reference evidence="2 3" key="1">
    <citation type="journal article" date="2021" name="Elife">
        <title>Chloroplast acquisition without the gene transfer in kleptoplastic sea slugs, Plakobranchus ocellatus.</title>
        <authorList>
            <person name="Maeda T."/>
            <person name="Takahashi S."/>
            <person name="Yoshida T."/>
            <person name="Shimamura S."/>
            <person name="Takaki Y."/>
            <person name="Nagai Y."/>
            <person name="Toyoda A."/>
            <person name="Suzuki Y."/>
            <person name="Arimoto A."/>
            <person name="Ishii H."/>
            <person name="Satoh N."/>
            <person name="Nishiyama T."/>
            <person name="Hasebe M."/>
            <person name="Maruyama T."/>
            <person name="Minagawa J."/>
            <person name="Obokata J."/>
            <person name="Shigenobu S."/>
        </authorList>
    </citation>
    <scope>NUCLEOTIDE SEQUENCE [LARGE SCALE GENOMIC DNA]</scope>
</reference>
<keyword evidence="3" id="KW-1185">Reference proteome</keyword>